<keyword evidence="8 16" id="KW-0560">Oxidoreductase</keyword>
<comment type="cofactor">
    <cofactor evidence="14 16">
        <name>FAD</name>
        <dbReference type="ChEBI" id="CHEBI:57692"/>
    </cofactor>
    <text evidence="14 16">Binds 1 FAD per subunit.</text>
</comment>
<evidence type="ECO:0000256" key="16">
    <source>
        <dbReference type="RuleBase" id="RU003692"/>
    </source>
</evidence>
<evidence type="ECO:0000256" key="3">
    <source>
        <dbReference type="ARBA" id="ARBA00012608"/>
    </source>
</evidence>
<dbReference type="PIRSF" id="PIRSF000350">
    <property type="entry name" value="Mercury_reductase_MerA"/>
    <property type="match status" value="1"/>
</dbReference>
<dbReference type="Pfam" id="PF02852">
    <property type="entry name" value="Pyr_redox_dim"/>
    <property type="match status" value="1"/>
</dbReference>
<dbReference type="STRING" id="1413211.U473_04265"/>
<gene>
    <name evidence="19" type="ORF">U473_04265</name>
</gene>
<feature type="binding site" evidence="14">
    <location>
        <begin position="152"/>
        <end position="154"/>
    </location>
    <ligand>
        <name>FAD</name>
        <dbReference type="ChEBI" id="CHEBI:57692"/>
    </ligand>
</feature>
<dbReference type="PRINTS" id="PR00411">
    <property type="entry name" value="PNDRDTASEI"/>
</dbReference>
<evidence type="ECO:0000256" key="15">
    <source>
        <dbReference type="PIRSR" id="PIRSR000350-4"/>
    </source>
</evidence>
<dbReference type="PANTHER" id="PTHR22912">
    <property type="entry name" value="DISULFIDE OXIDOREDUCTASE"/>
    <property type="match status" value="1"/>
</dbReference>
<evidence type="ECO:0000313" key="20">
    <source>
        <dbReference type="Proteomes" id="UP000070352"/>
    </source>
</evidence>
<dbReference type="SUPFAM" id="SSF51905">
    <property type="entry name" value="FAD/NAD(P)-binding domain"/>
    <property type="match status" value="1"/>
</dbReference>
<dbReference type="Proteomes" id="UP000070352">
    <property type="component" value="Unassembled WGS sequence"/>
</dbReference>
<dbReference type="RefSeq" id="WP_068723676.1">
    <property type="nucleotide sequence ID" value="NZ_LSKU01000001.1"/>
</dbReference>
<feature type="active site" description="Proton acceptor" evidence="13">
    <location>
        <position position="454"/>
    </location>
</feature>
<evidence type="ECO:0000256" key="2">
    <source>
        <dbReference type="ARBA" id="ARBA00007532"/>
    </source>
</evidence>
<feature type="domain" description="Pyridine nucleotide-disulphide oxidoreductase dimerisation" evidence="17">
    <location>
        <begin position="356"/>
        <end position="465"/>
    </location>
</feature>
<dbReference type="InterPro" id="IPR012999">
    <property type="entry name" value="Pyr_OxRdtase_I_AS"/>
</dbReference>
<reference evidence="19 20" key="1">
    <citation type="submission" date="2016-02" db="EMBL/GenBank/DDBJ databases">
        <title>Draft Genome for Tepidibacillus decaturensis nov. sp. Strain Z9, an Anaerobic, Moderately Thermophilic and Heterotrophic Bacterium from Deep Subsurface of the Illinois Basin, USA.</title>
        <authorList>
            <person name="Dong Y."/>
            <person name="Chang J.Y."/>
            <person name="Sanford R."/>
            <person name="Fouke B.W."/>
        </authorList>
    </citation>
    <scope>NUCLEOTIDE SEQUENCE [LARGE SCALE GENOMIC DNA]</scope>
    <source>
        <strain evidence="19 20">Z9</strain>
    </source>
</reference>
<dbReference type="GO" id="GO:0004148">
    <property type="term" value="F:dihydrolipoyl dehydrogenase (NADH) activity"/>
    <property type="evidence" value="ECO:0007669"/>
    <property type="project" value="UniProtKB-EC"/>
</dbReference>
<organism evidence="19 20">
    <name type="scientific">Tepidibacillus decaturensis</name>
    <dbReference type="NCBI Taxonomy" id="1413211"/>
    <lineage>
        <taxon>Bacteria</taxon>
        <taxon>Bacillati</taxon>
        <taxon>Bacillota</taxon>
        <taxon>Bacilli</taxon>
        <taxon>Bacillales</taxon>
        <taxon>Bacillaceae</taxon>
        <taxon>Tepidibacillus</taxon>
    </lineage>
</organism>
<evidence type="ECO:0000256" key="5">
    <source>
        <dbReference type="ARBA" id="ARBA00022490"/>
    </source>
</evidence>
<dbReference type="InterPro" id="IPR006258">
    <property type="entry name" value="Lipoamide_DH"/>
</dbReference>
<feature type="binding site" evidence="14">
    <location>
        <position position="321"/>
    </location>
    <ligand>
        <name>FAD</name>
        <dbReference type="ChEBI" id="CHEBI:57692"/>
    </ligand>
</feature>
<comment type="catalytic activity">
    <reaction evidence="12 16">
        <text>N(6)-[(R)-dihydrolipoyl]-L-lysyl-[protein] + NAD(+) = N(6)-[(R)-lipoyl]-L-lysyl-[protein] + NADH + H(+)</text>
        <dbReference type="Rhea" id="RHEA:15045"/>
        <dbReference type="Rhea" id="RHEA-COMP:10474"/>
        <dbReference type="Rhea" id="RHEA-COMP:10475"/>
        <dbReference type="ChEBI" id="CHEBI:15378"/>
        <dbReference type="ChEBI" id="CHEBI:57540"/>
        <dbReference type="ChEBI" id="CHEBI:57945"/>
        <dbReference type="ChEBI" id="CHEBI:83099"/>
        <dbReference type="ChEBI" id="CHEBI:83100"/>
        <dbReference type="EC" id="1.8.1.4"/>
    </reaction>
</comment>
<feature type="disulfide bond" description="Redox-active" evidence="15">
    <location>
        <begin position="44"/>
        <end position="49"/>
    </location>
</feature>
<evidence type="ECO:0000256" key="4">
    <source>
        <dbReference type="ARBA" id="ARBA00016961"/>
    </source>
</evidence>
<evidence type="ECO:0000256" key="7">
    <source>
        <dbReference type="ARBA" id="ARBA00022827"/>
    </source>
</evidence>
<evidence type="ECO:0000256" key="14">
    <source>
        <dbReference type="PIRSR" id="PIRSR000350-3"/>
    </source>
</evidence>
<comment type="miscellaneous">
    <text evidence="16">The active site is a redox-active disulfide bond.</text>
</comment>
<dbReference type="PRINTS" id="PR00368">
    <property type="entry name" value="FADPNR"/>
</dbReference>
<evidence type="ECO:0000256" key="6">
    <source>
        <dbReference type="ARBA" id="ARBA00022630"/>
    </source>
</evidence>
<dbReference type="InterPro" id="IPR001100">
    <property type="entry name" value="Pyr_nuc-diS_OxRdtase"/>
</dbReference>
<dbReference type="EC" id="1.8.1.4" evidence="3 16"/>
<dbReference type="Gene3D" id="3.50.50.60">
    <property type="entry name" value="FAD/NAD(P)-binding domain"/>
    <property type="match status" value="2"/>
</dbReference>
<sequence>MSEQKQFDVVFLGAGPGGYVAAIRAAQLGLNVAVVEKDKVGGTCLHRGCIPSKSFLRSAEIYRNAKEGEEFGVVVEHVTLNFEQVQARKRKVVEQLTKGIEHLFKKNNVTLVEGFGRIMGPSIFSPLSGTISVEKANGENELLATKHVIIATGSRPRTLPGLHIDGKFIMTSDEALEMTELPKSMIIVGGGVIGMEWASLLTDFGVEVTVVEFLPRILPLEDGEISKDMTRVMKKRKVKIHTDTRVLPETVKIVDGHVELEAQKGDKTIQLSADKVLVSVGRQANVEGIGLENTEIKVERGVIQVNEYFQTAESHIYAIGDVIGGLQLAHVASHEGIIAVEHIAGKNPKPLDYLAVSKCTFTSPEVASVGMTEEEAIEKGYEVKVGKFQFRGIGKALVHGEVDGFVKLVADKNTGDLLGVHMIGPHVTDMISEAGLAKVLDATPWEIAHTIHPHPTLSEAVMEAALDVDGKAIHA</sequence>
<feature type="binding site" evidence="14">
    <location>
        <position position="116"/>
    </location>
    <ligand>
        <name>FAD</name>
        <dbReference type="ChEBI" id="CHEBI:57692"/>
    </ligand>
</feature>
<name>A0A135L2V2_9BACI</name>
<dbReference type="Pfam" id="PF07992">
    <property type="entry name" value="Pyr_redox_2"/>
    <property type="match status" value="1"/>
</dbReference>
<dbReference type="SUPFAM" id="SSF55424">
    <property type="entry name" value="FAD/NAD-linked reductases, dimerisation (C-terminal) domain"/>
    <property type="match status" value="1"/>
</dbReference>
<keyword evidence="11 16" id="KW-0676">Redox-active center</keyword>
<feature type="binding site" evidence="14">
    <location>
        <position position="281"/>
    </location>
    <ligand>
        <name>NAD(+)</name>
        <dbReference type="ChEBI" id="CHEBI:57540"/>
    </ligand>
</feature>
<feature type="binding site" evidence="14">
    <location>
        <position position="212"/>
    </location>
    <ligand>
        <name>NAD(+)</name>
        <dbReference type="ChEBI" id="CHEBI:57540"/>
    </ligand>
</feature>
<evidence type="ECO:0000256" key="9">
    <source>
        <dbReference type="ARBA" id="ARBA00023027"/>
    </source>
</evidence>
<dbReference type="InterPro" id="IPR016156">
    <property type="entry name" value="FAD/NAD-linked_Rdtase_dimer_sf"/>
</dbReference>
<comment type="caution">
    <text evidence="19">The sequence shown here is derived from an EMBL/GenBank/DDBJ whole genome shotgun (WGS) entry which is preliminary data.</text>
</comment>
<dbReference type="FunFam" id="3.30.390.30:FF:000001">
    <property type="entry name" value="Dihydrolipoyl dehydrogenase"/>
    <property type="match status" value="1"/>
</dbReference>
<evidence type="ECO:0000256" key="11">
    <source>
        <dbReference type="ARBA" id="ARBA00023284"/>
    </source>
</evidence>
<comment type="subcellular location">
    <subcellularLocation>
        <location evidence="1">Cytoplasm</location>
    </subcellularLocation>
</comment>
<dbReference type="GO" id="GO:0006103">
    <property type="term" value="P:2-oxoglutarate metabolic process"/>
    <property type="evidence" value="ECO:0007669"/>
    <property type="project" value="TreeGrafter"/>
</dbReference>
<dbReference type="NCBIfam" id="TIGR01350">
    <property type="entry name" value="lipoamide_DH"/>
    <property type="match status" value="1"/>
</dbReference>
<keyword evidence="7 14" id="KW-0274">FAD</keyword>
<evidence type="ECO:0000256" key="10">
    <source>
        <dbReference type="ARBA" id="ARBA00023157"/>
    </source>
</evidence>
<evidence type="ECO:0000259" key="17">
    <source>
        <dbReference type="Pfam" id="PF02852"/>
    </source>
</evidence>
<keyword evidence="14" id="KW-0547">Nucleotide-binding</keyword>
<dbReference type="InterPro" id="IPR023753">
    <property type="entry name" value="FAD/NAD-binding_dom"/>
</dbReference>
<dbReference type="AlphaFoldDB" id="A0A135L2V2"/>
<dbReference type="EMBL" id="LSKU01000001">
    <property type="protein sequence ID" value="KXG43315.1"/>
    <property type="molecule type" value="Genomic_DNA"/>
</dbReference>
<dbReference type="InterPro" id="IPR036188">
    <property type="entry name" value="FAD/NAD-bd_sf"/>
</dbReference>
<evidence type="ECO:0000256" key="1">
    <source>
        <dbReference type="ARBA" id="ARBA00004496"/>
    </source>
</evidence>
<dbReference type="Gene3D" id="3.30.390.30">
    <property type="match status" value="1"/>
</dbReference>
<feature type="binding site" evidence="14">
    <location>
        <begin position="189"/>
        <end position="196"/>
    </location>
    <ligand>
        <name>NAD(+)</name>
        <dbReference type="ChEBI" id="CHEBI:57540"/>
    </ligand>
</feature>
<evidence type="ECO:0000256" key="13">
    <source>
        <dbReference type="PIRSR" id="PIRSR000350-2"/>
    </source>
</evidence>
<evidence type="ECO:0000313" key="19">
    <source>
        <dbReference type="EMBL" id="KXG43315.1"/>
    </source>
</evidence>
<feature type="binding site" evidence="14">
    <location>
        <position position="53"/>
    </location>
    <ligand>
        <name>FAD</name>
        <dbReference type="ChEBI" id="CHEBI:57692"/>
    </ligand>
</feature>
<keyword evidence="6 16" id="KW-0285">Flavoprotein</keyword>
<evidence type="ECO:0000259" key="18">
    <source>
        <dbReference type="Pfam" id="PF07992"/>
    </source>
</evidence>
<dbReference type="GO" id="GO:0050660">
    <property type="term" value="F:flavin adenine dinucleotide binding"/>
    <property type="evidence" value="ECO:0007669"/>
    <property type="project" value="InterPro"/>
</dbReference>
<keyword evidence="10" id="KW-1015">Disulfide bond</keyword>
<dbReference type="InterPro" id="IPR004099">
    <property type="entry name" value="Pyr_nucl-diS_OxRdtase_dimer"/>
</dbReference>
<keyword evidence="9 14" id="KW-0520">NAD</keyword>
<protein>
    <recommendedName>
        <fullName evidence="4 16">Dihydrolipoyl dehydrogenase</fullName>
        <ecNumber evidence="3 16">1.8.1.4</ecNumber>
    </recommendedName>
</protein>
<proteinExistence type="inferred from homology"/>
<evidence type="ECO:0000256" key="8">
    <source>
        <dbReference type="ARBA" id="ARBA00023002"/>
    </source>
</evidence>
<comment type="similarity">
    <text evidence="2 16">Belongs to the class-I pyridine nucleotide-disulfide oxidoreductase family.</text>
</comment>
<keyword evidence="5" id="KW-0963">Cytoplasm</keyword>
<dbReference type="PANTHER" id="PTHR22912:SF217">
    <property type="entry name" value="DIHYDROLIPOYL DEHYDROGENASE"/>
    <property type="match status" value="1"/>
</dbReference>
<dbReference type="InterPro" id="IPR050151">
    <property type="entry name" value="Class-I_Pyr_Nuc-Dis_Oxidored"/>
</dbReference>
<dbReference type="OrthoDB" id="9800167at2"/>
<dbReference type="PROSITE" id="PS00076">
    <property type="entry name" value="PYRIDINE_REDOX_1"/>
    <property type="match status" value="1"/>
</dbReference>
<keyword evidence="20" id="KW-1185">Reference proteome</keyword>
<feature type="domain" description="FAD/NAD(P)-binding" evidence="18">
    <location>
        <begin position="7"/>
        <end position="336"/>
    </location>
</feature>
<accession>A0A135L2V2</accession>
<evidence type="ECO:0000256" key="12">
    <source>
        <dbReference type="ARBA" id="ARBA00049187"/>
    </source>
</evidence>
<dbReference type="GO" id="GO:0005737">
    <property type="term" value="C:cytoplasm"/>
    <property type="evidence" value="ECO:0007669"/>
    <property type="project" value="UniProtKB-SubCell"/>
</dbReference>